<dbReference type="InterPro" id="IPR018359">
    <property type="entry name" value="Bromodomain_CS"/>
</dbReference>
<keyword evidence="6" id="KW-0805">Transcription regulation</keyword>
<dbReference type="SMART" id="SM00391">
    <property type="entry name" value="MBD"/>
    <property type="match status" value="1"/>
</dbReference>
<dbReference type="EMBL" id="JAAGNN010000017">
    <property type="protein sequence ID" value="KAF4078342.1"/>
    <property type="molecule type" value="Genomic_DNA"/>
</dbReference>
<feature type="compositionally biased region" description="Basic residues" evidence="14">
    <location>
        <begin position="1190"/>
        <end position="1200"/>
    </location>
</feature>
<dbReference type="InterPro" id="IPR028941">
    <property type="entry name" value="WHIM2_dom"/>
</dbReference>
<dbReference type="InterPro" id="IPR013083">
    <property type="entry name" value="Znf_RING/FYVE/PHD"/>
</dbReference>
<feature type="region of interest" description="Disordered" evidence="14">
    <location>
        <begin position="1844"/>
        <end position="1874"/>
    </location>
</feature>
<organism evidence="19 20">
    <name type="scientific">Ameiurus melas</name>
    <name type="common">Black bullhead</name>
    <name type="synonym">Silurus melas</name>
    <dbReference type="NCBI Taxonomy" id="219545"/>
    <lineage>
        <taxon>Eukaryota</taxon>
        <taxon>Metazoa</taxon>
        <taxon>Chordata</taxon>
        <taxon>Craniata</taxon>
        <taxon>Vertebrata</taxon>
        <taxon>Euteleostomi</taxon>
        <taxon>Actinopterygii</taxon>
        <taxon>Neopterygii</taxon>
        <taxon>Teleostei</taxon>
        <taxon>Ostariophysi</taxon>
        <taxon>Siluriformes</taxon>
        <taxon>Ictaluridae</taxon>
        <taxon>Ameiurus</taxon>
    </lineage>
</organism>
<dbReference type="SUPFAM" id="SSF47370">
    <property type="entry name" value="Bromodomain"/>
    <property type="match status" value="1"/>
</dbReference>
<dbReference type="Pfam" id="PF01429">
    <property type="entry name" value="MBD"/>
    <property type="match status" value="1"/>
</dbReference>
<dbReference type="SMART" id="SM00249">
    <property type="entry name" value="PHD"/>
    <property type="match status" value="1"/>
</dbReference>
<accession>A0A7J6A670</accession>
<evidence type="ECO:0000256" key="8">
    <source>
        <dbReference type="ARBA" id="ARBA00023117"/>
    </source>
</evidence>
<protein>
    <recommendedName>
        <fullName evidence="21">Bromodomain adjacent to zinc finger domain protein 2A</fullName>
    </recommendedName>
</protein>
<keyword evidence="4 12" id="KW-0863">Zinc-finger</keyword>
<dbReference type="InterPro" id="IPR011011">
    <property type="entry name" value="Znf_FYVE_PHD"/>
</dbReference>
<feature type="region of interest" description="Disordered" evidence="14">
    <location>
        <begin position="162"/>
        <end position="186"/>
    </location>
</feature>
<dbReference type="Gene3D" id="3.30.890.10">
    <property type="entry name" value="Methyl-cpg-binding Protein 2, Chain A"/>
    <property type="match status" value="1"/>
</dbReference>
<feature type="compositionally biased region" description="Low complexity" evidence="14">
    <location>
        <begin position="2029"/>
        <end position="2040"/>
    </location>
</feature>
<name>A0A7J6A670_AMEME</name>
<feature type="region of interest" description="Disordered" evidence="14">
    <location>
        <begin position="437"/>
        <end position="474"/>
    </location>
</feature>
<keyword evidence="20" id="KW-1185">Reference proteome</keyword>
<dbReference type="SMART" id="SM00571">
    <property type="entry name" value="DDT"/>
    <property type="match status" value="1"/>
</dbReference>
<dbReference type="CDD" id="cd15545">
    <property type="entry name" value="PHD_BAZ2A_like"/>
    <property type="match status" value="1"/>
</dbReference>
<dbReference type="PANTHER" id="PTHR45915">
    <property type="entry name" value="TRANSCRIPTION INTERMEDIARY FACTOR"/>
    <property type="match status" value="1"/>
</dbReference>
<keyword evidence="10" id="KW-0539">Nucleus</keyword>
<dbReference type="InterPro" id="IPR001739">
    <property type="entry name" value="Methyl_CpG_DNA-bd"/>
</dbReference>
<dbReference type="CDD" id="cd01397">
    <property type="entry name" value="HAT_MBD"/>
    <property type="match status" value="1"/>
</dbReference>
<dbReference type="GO" id="GO:0005634">
    <property type="term" value="C:nucleus"/>
    <property type="evidence" value="ECO:0007669"/>
    <property type="project" value="UniProtKB-SubCell"/>
</dbReference>
<dbReference type="Proteomes" id="UP000593565">
    <property type="component" value="Unassembled WGS sequence"/>
</dbReference>
<evidence type="ECO:0000256" key="4">
    <source>
        <dbReference type="ARBA" id="ARBA00022771"/>
    </source>
</evidence>
<proteinExistence type="inferred from homology"/>
<feature type="domain" description="Bromo" evidence="15">
    <location>
        <begin position="2316"/>
        <end position="2386"/>
    </location>
</feature>
<evidence type="ECO:0000259" key="15">
    <source>
        <dbReference type="PROSITE" id="PS50014"/>
    </source>
</evidence>
<keyword evidence="8 11" id="KW-0103">Bromodomain</keyword>
<evidence type="ECO:0000256" key="12">
    <source>
        <dbReference type="PROSITE-ProRule" id="PRU00146"/>
    </source>
</evidence>
<feature type="region of interest" description="Disordered" evidence="14">
    <location>
        <begin position="2029"/>
        <end position="2050"/>
    </location>
</feature>
<feature type="region of interest" description="Disordered" evidence="14">
    <location>
        <begin position="863"/>
        <end position="914"/>
    </location>
</feature>
<feature type="compositionally biased region" description="Polar residues" evidence="14">
    <location>
        <begin position="437"/>
        <end position="473"/>
    </location>
</feature>
<feature type="domain" description="MBD" evidence="18">
    <location>
        <begin position="1015"/>
        <end position="1088"/>
    </location>
</feature>
<gene>
    <name evidence="19" type="ORF">AMELA_G00198190</name>
</gene>
<dbReference type="InterPro" id="IPR001487">
    <property type="entry name" value="Bromodomain"/>
</dbReference>
<dbReference type="PROSITE" id="PS50016">
    <property type="entry name" value="ZF_PHD_2"/>
    <property type="match status" value="1"/>
</dbReference>
<dbReference type="InterPro" id="IPR001965">
    <property type="entry name" value="Znf_PHD"/>
</dbReference>
<evidence type="ECO:0000259" key="18">
    <source>
        <dbReference type="PROSITE" id="PS50982"/>
    </source>
</evidence>
<dbReference type="PROSITE" id="PS50982">
    <property type="entry name" value="MBD"/>
    <property type="match status" value="1"/>
</dbReference>
<sequence>MWLSVIVNPGPKGTVAYLIVGIRDPNGDMNVNGITTADGGSQSGPHPPPSSYPHQHHQSIMEYDYLWAPNHYNPALGSDSGCGTGHETAQKQQQPPHAFQGHYPVNRNMGSSQQPPVTREQYWGLGTPGQQQGGSPVTIRYSHGMYGVYSNQMHTDISPMQHQSPTVLHHQQHQQQPPPQHLQPQQQHYGMVPNGVPCFQPQHAHLSAEQSEPLTPLVPTAQMFTPLRGCPQHHHVSHGSTDGSMAMQVSMMSQSAKPDNGSSQGKQSPKRGTVTHSSGIQVCRNDSYQEVDQDYSGTKRTSAPRQLSTSDNFPLNAPETSLVPTNDHNLQVWQAVVDTEPAELCHDIETTFKELSSTPVTATQSSMATAFPQTISEPSLVSPQPLSVHASVLPKPGISTTSAVASTPPLIIQTLRPPVVSLSSSFVTVPSVLSTSISASSPVSQGSKASPAISTSPVTVSRSQSLASPSKTSAVRHIARTPIVKNQDSSGVHITQSPLSQSTHSNLLPKPSFPLAPAQRALESPPKFPSPQTNFLTNTGVDGSSLCTFPTPIAVTSTFPVTASVSSQKLLSAQQFSELPLVITNTNIVLSSCQGTGHEASHESAQQTTDPSCSPMKTNNVSEVKWTHYKVNVTSSVCKQEDHTDPSNDAIDKTRESSLSMLCTKEPEKDCLPVVKKDICTSNDQTTSGKGNDNTLNDLWNTETKNDISLAGIIYVNRSEAVDCCEHTQDEGSFMFADGSINKDLGEILPENDQTDDTYCEKDAMDLTTKNSNETITLKDNSQIHHSLDDTPQADTSHHFSSINGFSDKFNKANKTERKEKRHNASGSGLCMNYTILAVADTRGQESTATDVVDTSLPLPTTPCSMTKKAARKTKTTKGSTSPAQSSLRGIKKKRIKSTPKAPTEDKVKGKKKNEEKLPFVTKKSKTSKVAPASACSLPDEASSLMLKGGFITDLHLTHDVVHPISKSENMKARAKETAGKCSKAFKIKVDLDEKAKEDNDDSDLITGATPRRRIATEEQVIFPLLHGWRREIRVRKLEDRLKGETWYYTPCGRRMKQFPEVIKYLKRHEENLKGVTREHFSFSPRMPVGDFYEERDTPEGKKWFLLANEEVPSMIMAITGRRGRPPNPDKEFRPQSRALQPKGAPRKRPGRPPKLKVVDLLSKIDARLLKRLEAKEELTEEDKVKLAKIKKKMKKKARMKKMEDANKRKMRQEKLKAKLEKEREPIQEDQAQSLDTDIYKSINDQPKKPGYRRKVSVEQCPEKVCPMKRIAGARSKAKALAKAEAEAAAQAQAALAAKRQAERRAQAKRRLEERKRQQKILEELKKPTEDMCLTDHMPLPELSHIPGLVLSGVTFSHCITVVEFLHSFGKVLGLQVPKDIPSLATLQEGLLGLGKSQSEVLDLLVNLVNAVLHDPGLPPYYQSVKILGEKLVDLELCHSTVSEVLRVFLESHGFERNICNSLRTKSFQTLSPEVKASILAFLVEELNASNTVINEIDKTLENMTTYKKNKWIIEGKLRKMKAVLARKTGRSEEQLRFEERRRSTRVCVAEDESLADSSLLENGRSRQCKDELKIFEAESSNIASVPELERQIDKLTKRQEFFRKKLLQSSRCMRAMSLGQDRYHRRYWLLPNIGGVLVEGPEEILASGDILFMDEPMPSVDKEVMSSGKVDNIVEPHLSPMCNATKTHLPFCPQPSNIAPPPSILSPPDADPLPGEASLMSSPRGWGRPRKIRPEVELHLRTLKNRRRRHSKSGGWGSVPEVHNSETLDLTQSALHSWMHPSQCSLIHGSCDIFASGAENSKGGSQSEDFMKEHIDRRQMMPKESCKEESLCPCSSTFMSSNETPLPLGTSPHLRPVTLPKAPRPGRRCRKGSGAGYGNFEVDAVKRRGRPPSSPFQEMEQKYFTQLVVKPIPQEMVKGWWWIREPEELTAILTALHPRGIREKVLRKNLTKHMEFLTKCCTQPMTDPVFHLKVEDDRPLLEAVKQPWVEQKCAMQIDISILQMVEDLEHRMVGADLQLKMAPLIGSSDTDSAAESSSAGFQVFTPSEPDSTREDLQYYEHEVDPREDWMVRSKKEWWDLLRVPTNPLDLAVIRLTNLERNIERRYLKAPLWNLAEVMRLVPLTSPPGGEEIAMDTISLENEITPRLRTWRQALDRCRSASQLSLCLLQLERAIAWEKSIIKVTCQVCHKGDNDACLLLCDGCDRGCHMFCLRPKVTQVPEGDWFCPTCNSMETDEDSQPKQSARQKAKARKRRPACGGESSNEEQRQRQNMTTRQKYAHAPSSGTSYSPSKRRRMATRNQPDLTYCEIILMEMEAHPDAWPFLEPVNPRLVPGYRRIIKNPMDFQTMRERLLQGGYCTCEEFAADAQLIFNNCELFNEDTSEVGMAGHSMRRFFENRWSEFYPNSEK</sequence>
<dbReference type="SMART" id="SM00297">
    <property type="entry name" value="BROMO"/>
    <property type="match status" value="1"/>
</dbReference>
<feature type="region of interest" description="Disordered" evidence="14">
    <location>
        <begin position="1190"/>
        <end position="1211"/>
    </location>
</feature>
<feature type="region of interest" description="Disordered" evidence="14">
    <location>
        <begin position="2233"/>
        <end position="2299"/>
    </location>
</feature>
<evidence type="ECO:0000256" key="14">
    <source>
        <dbReference type="SAM" id="MobiDB-lite"/>
    </source>
</evidence>
<dbReference type="PROSITE" id="PS50827">
    <property type="entry name" value="DDT"/>
    <property type="match status" value="1"/>
</dbReference>
<dbReference type="Pfam" id="PF15613">
    <property type="entry name" value="WSD"/>
    <property type="match status" value="1"/>
</dbReference>
<evidence type="ECO:0000256" key="10">
    <source>
        <dbReference type="ARBA" id="ARBA00023242"/>
    </source>
</evidence>
<dbReference type="Gene3D" id="1.20.920.10">
    <property type="entry name" value="Bromodomain-like"/>
    <property type="match status" value="1"/>
</dbReference>
<dbReference type="InterPro" id="IPR018501">
    <property type="entry name" value="DDT_dom"/>
</dbReference>
<evidence type="ECO:0000259" key="16">
    <source>
        <dbReference type="PROSITE" id="PS50016"/>
    </source>
</evidence>
<dbReference type="PROSITE" id="PS00633">
    <property type="entry name" value="BROMODOMAIN_1"/>
    <property type="match status" value="1"/>
</dbReference>
<feature type="compositionally biased region" description="Basic and acidic residues" evidence="14">
    <location>
        <begin position="903"/>
        <end position="914"/>
    </location>
</feature>
<evidence type="ECO:0000256" key="1">
    <source>
        <dbReference type="ARBA" id="ARBA00004123"/>
    </source>
</evidence>
<comment type="caution">
    <text evidence="19">The sequence shown here is derived from an EMBL/GenBank/DDBJ whole genome shotgun (WGS) entry which is preliminary data.</text>
</comment>
<dbReference type="GO" id="GO:0008270">
    <property type="term" value="F:zinc ion binding"/>
    <property type="evidence" value="ECO:0007669"/>
    <property type="project" value="UniProtKB-KW"/>
</dbReference>
<dbReference type="PANTHER" id="PTHR45915:SF5">
    <property type="entry name" value="BROMODOMAIN ADJACENT TO ZINC FINGER DOMAIN PROTEIN 2A"/>
    <property type="match status" value="1"/>
</dbReference>
<comment type="subcellular location">
    <subcellularLocation>
        <location evidence="1">Nucleus</location>
    </subcellularLocation>
</comment>
<dbReference type="Pfam" id="PF00439">
    <property type="entry name" value="Bromodomain"/>
    <property type="match status" value="1"/>
</dbReference>
<evidence type="ECO:0000256" key="3">
    <source>
        <dbReference type="ARBA" id="ARBA00022723"/>
    </source>
</evidence>
<dbReference type="Gene3D" id="3.30.40.10">
    <property type="entry name" value="Zinc/RING finger domain, C3HC4 (zinc finger)"/>
    <property type="match status" value="1"/>
</dbReference>
<reference evidence="19 20" key="1">
    <citation type="submission" date="2020-02" db="EMBL/GenBank/DDBJ databases">
        <title>A chromosome-scale genome assembly of the black bullhead catfish (Ameiurus melas).</title>
        <authorList>
            <person name="Wen M."/>
            <person name="Zham M."/>
            <person name="Cabau C."/>
            <person name="Klopp C."/>
            <person name="Donnadieu C."/>
            <person name="Roques C."/>
            <person name="Bouchez O."/>
            <person name="Lampietro C."/>
            <person name="Jouanno E."/>
            <person name="Herpin A."/>
            <person name="Louis A."/>
            <person name="Berthelot C."/>
            <person name="Parey E."/>
            <person name="Roest-Crollius H."/>
            <person name="Braasch I."/>
            <person name="Postlethwait J."/>
            <person name="Robinson-Rechavi M."/>
            <person name="Echchiki A."/>
            <person name="Begum T."/>
            <person name="Montfort J."/>
            <person name="Schartl M."/>
            <person name="Bobe J."/>
            <person name="Guiguen Y."/>
        </authorList>
    </citation>
    <scope>NUCLEOTIDE SEQUENCE [LARGE SCALE GENOMIC DNA]</scope>
    <source>
        <strain evidence="19">M_S1</strain>
        <tissue evidence="19">Blood</tissue>
    </source>
</reference>
<dbReference type="Pfam" id="PF02791">
    <property type="entry name" value="DDT"/>
    <property type="match status" value="1"/>
</dbReference>
<dbReference type="SUPFAM" id="SSF57903">
    <property type="entry name" value="FYVE/PHD zinc finger"/>
    <property type="match status" value="1"/>
</dbReference>
<feature type="region of interest" description="Disordered" evidence="14">
    <location>
        <begin position="30"/>
        <end position="56"/>
    </location>
</feature>
<dbReference type="SUPFAM" id="SSF54171">
    <property type="entry name" value="DNA-binding domain"/>
    <property type="match status" value="1"/>
</dbReference>
<evidence type="ECO:0000256" key="2">
    <source>
        <dbReference type="ARBA" id="ARBA00007444"/>
    </source>
</evidence>
<evidence type="ECO:0000259" key="17">
    <source>
        <dbReference type="PROSITE" id="PS50827"/>
    </source>
</evidence>
<evidence type="ECO:0000256" key="11">
    <source>
        <dbReference type="PROSITE-ProRule" id="PRU00035"/>
    </source>
</evidence>
<evidence type="ECO:0000256" key="7">
    <source>
        <dbReference type="ARBA" id="ARBA00023054"/>
    </source>
</evidence>
<evidence type="ECO:0000256" key="6">
    <source>
        <dbReference type="ARBA" id="ARBA00023015"/>
    </source>
</evidence>
<dbReference type="GO" id="GO:0033553">
    <property type="term" value="C:rDNA heterochromatin"/>
    <property type="evidence" value="ECO:0007669"/>
    <property type="project" value="TreeGrafter"/>
</dbReference>
<feature type="compositionally biased region" description="Basic and acidic residues" evidence="14">
    <location>
        <begin position="1201"/>
        <end position="1211"/>
    </location>
</feature>
<keyword evidence="5" id="KW-0862">Zinc</keyword>
<evidence type="ECO:0000313" key="19">
    <source>
        <dbReference type="EMBL" id="KAF4078342.1"/>
    </source>
</evidence>
<dbReference type="InterPro" id="IPR019787">
    <property type="entry name" value="Znf_PHD-finger"/>
</dbReference>
<evidence type="ECO:0000256" key="9">
    <source>
        <dbReference type="ARBA" id="ARBA00023163"/>
    </source>
</evidence>
<dbReference type="FunFam" id="3.30.40.10:FF:000199">
    <property type="entry name" value="Bromodomain adjacent to zinc finger domain 2B"/>
    <property type="match status" value="1"/>
</dbReference>
<feature type="domain" description="PHD-type" evidence="16">
    <location>
        <begin position="2183"/>
        <end position="2233"/>
    </location>
</feature>
<evidence type="ECO:0000256" key="13">
    <source>
        <dbReference type="SAM" id="Coils"/>
    </source>
</evidence>
<comment type="similarity">
    <text evidence="2">Belongs to the WAL family.</text>
</comment>
<dbReference type="InterPro" id="IPR016177">
    <property type="entry name" value="DNA-bd_dom_sf"/>
</dbReference>
<keyword evidence="7 13" id="KW-0175">Coiled coil</keyword>
<dbReference type="InterPro" id="IPR037374">
    <property type="entry name" value="BAZ2A/B_Bromo"/>
</dbReference>
<feature type="region of interest" description="Disordered" evidence="14">
    <location>
        <begin position="78"/>
        <end position="120"/>
    </location>
</feature>
<evidence type="ECO:0000313" key="20">
    <source>
        <dbReference type="Proteomes" id="UP000593565"/>
    </source>
</evidence>
<dbReference type="PROSITE" id="PS50014">
    <property type="entry name" value="BROMODOMAIN_2"/>
    <property type="match status" value="1"/>
</dbReference>
<feature type="region of interest" description="Disordered" evidence="14">
    <location>
        <begin position="251"/>
        <end position="315"/>
    </location>
</feature>
<dbReference type="Pfam" id="PF00628">
    <property type="entry name" value="PHD"/>
    <property type="match status" value="1"/>
</dbReference>
<dbReference type="PRINTS" id="PR00503">
    <property type="entry name" value="BROMODOMAIN"/>
</dbReference>
<feature type="compositionally biased region" description="Basic residues" evidence="14">
    <location>
        <begin position="2245"/>
        <end position="2256"/>
    </location>
</feature>
<dbReference type="GO" id="GO:0003677">
    <property type="term" value="F:DNA binding"/>
    <property type="evidence" value="ECO:0007669"/>
    <property type="project" value="InterPro"/>
</dbReference>
<dbReference type="Pfam" id="PF15612">
    <property type="entry name" value="WHIM1"/>
    <property type="match status" value="1"/>
</dbReference>
<dbReference type="InterPro" id="IPR036427">
    <property type="entry name" value="Bromodomain-like_sf"/>
</dbReference>
<feature type="domain" description="DDT" evidence="17">
    <location>
        <begin position="1353"/>
        <end position="1418"/>
    </location>
</feature>
<feature type="compositionally biased region" description="Basic residues" evidence="14">
    <location>
        <begin position="1145"/>
        <end position="1155"/>
    </location>
</feature>
<dbReference type="CDD" id="cd05503">
    <property type="entry name" value="Bromo_BAZ2A_B_like"/>
    <property type="match status" value="1"/>
</dbReference>
<keyword evidence="3" id="KW-0479">Metal-binding</keyword>
<feature type="coiled-coil region" evidence="13">
    <location>
        <begin position="1281"/>
        <end position="1325"/>
    </location>
</feature>
<feature type="compositionally biased region" description="Polar residues" evidence="14">
    <location>
        <begin position="274"/>
        <end position="315"/>
    </location>
</feature>
<keyword evidence="9" id="KW-0804">Transcription</keyword>
<dbReference type="InterPro" id="IPR028942">
    <property type="entry name" value="WHIM1_dom"/>
</dbReference>
<evidence type="ECO:0008006" key="21">
    <source>
        <dbReference type="Google" id="ProtNLM"/>
    </source>
</evidence>
<feature type="region of interest" description="Disordered" evidence="14">
    <location>
        <begin position="1120"/>
        <end position="1155"/>
    </location>
</feature>
<evidence type="ECO:0000256" key="5">
    <source>
        <dbReference type="ARBA" id="ARBA00022833"/>
    </source>
</evidence>